<feature type="transmembrane region" description="Helical" evidence="7">
    <location>
        <begin position="156"/>
        <end position="176"/>
    </location>
</feature>
<feature type="transmembrane region" description="Helical" evidence="7">
    <location>
        <begin position="6"/>
        <end position="27"/>
    </location>
</feature>
<comment type="subcellular location">
    <subcellularLocation>
        <location evidence="1">Membrane</location>
        <topology evidence="1">Multi-pass membrane protein</topology>
    </subcellularLocation>
</comment>
<dbReference type="PANTHER" id="PTHR11819">
    <property type="entry name" value="SOLUTE CARRIER FAMILY 5"/>
    <property type="match status" value="1"/>
</dbReference>
<dbReference type="PROSITE" id="PS50283">
    <property type="entry name" value="NA_SOLUT_SYMP_3"/>
    <property type="match status" value="1"/>
</dbReference>
<feature type="transmembrane region" description="Helical" evidence="7">
    <location>
        <begin position="79"/>
        <end position="100"/>
    </location>
</feature>
<dbReference type="GO" id="GO:0005886">
    <property type="term" value="C:plasma membrane"/>
    <property type="evidence" value="ECO:0007669"/>
    <property type="project" value="TreeGrafter"/>
</dbReference>
<feature type="transmembrane region" description="Helical" evidence="7">
    <location>
        <begin position="364"/>
        <end position="384"/>
    </location>
</feature>
<evidence type="ECO:0000256" key="1">
    <source>
        <dbReference type="ARBA" id="ARBA00004141"/>
    </source>
</evidence>
<dbReference type="EMBL" id="JANIBC010000019">
    <property type="protein sequence ID" value="MCQ8186459.1"/>
    <property type="molecule type" value="Genomic_DNA"/>
</dbReference>
<feature type="transmembrane region" description="Helical" evidence="7">
    <location>
        <begin position="507"/>
        <end position="525"/>
    </location>
</feature>
<sequence>MNINLSVLDLTIIGVYFIGMITLGLYLSRRTKGADDYFLAGRNMVWPFIGLSLFASNISSTTLVGLSGDAYATGISVYAYEWMAAVILVVFAVFFLPLILRQQVFTMPEFLGRRYDGRVRVYFTLLSLFLSVAVETAGSLFAGALVLKLLLPDVPLWQTMTVLALIAGFYTLTGGLRAVMFTDAVQTILLLIGSLTITAIALNEVGGIGAVLDAVPKEKLSLIRPPGDEGIPWPGLLTGVPLLGFYYWATNQAIVQRALAAKSVNHGRWGALFAGFLKLLPLFIMVLPGTMAILLYPELPRADLVFPTLMFDLLPTGLLGLTLAGFLAAIMSQIDSALNSASTMVTMDFVRPSRPHLTSQQLSAVGRYVMAGFLLFAVLWAPFISSFRSIFSYIQVMFSYAVPPVVALFLMGTFWSRANAEGGFAGAMVGLLVGVVAFLLIEVASVIQLHFLYSAPILFIVAAAAIVGVSLATQAPDPVKTAPLLWRPSLLKEESAELRGLPFWQNYRVQAACLLLAVALIVYWFR</sequence>
<dbReference type="Gene3D" id="1.20.1730.10">
    <property type="entry name" value="Sodium/glucose cotransporter"/>
    <property type="match status" value="1"/>
</dbReference>
<keyword evidence="5 7" id="KW-0472">Membrane</keyword>
<evidence type="ECO:0000256" key="2">
    <source>
        <dbReference type="ARBA" id="ARBA00006434"/>
    </source>
</evidence>
<feature type="transmembrane region" description="Helical" evidence="7">
    <location>
        <begin position="231"/>
        <end position="249"/>
    </location>
</feature>
<feature type="transmembrane region" description="Helical" evidence="7">
    <location>
        <begin position="308"/>
        <end position="330"/>
    </location>
</feature>
<feature type="transmembrane region" description="Helical" evidence="7">
    <location>
        <begin position="390"/>
        <end position="411"/>
    </location>
</feature>
<gene>
    <name evidence="8" type="ORF">NOG11_13840</name>
</gene>
<feature type="transmembrane region" description="Helical" evidence="7">
    <location>
        <begin position="453"/>
        <end position="472"/>
    </location>
</feature>
<dbReference type="InterPro" id="IPR038377">
    <property type="entry name" value="Na/Glc_symporter_sf"/>
</dbReference>
<comment type="similarity">
    <text evidence="2 6">Belongs to the sodium:solute symporter (SSF) (TC 2.A.21) family.</text>
</comment>
<evidence type="ECO:0000256" key="3">
    <source>
        <dbReference type="ARBA" id="ARBA00022692"/>
    </source>
</evidence>
<dbReference type="Proteomes" id="UP001142610">
    <property type="component" value="Unassembled WGS sequence"/>
</dbReference>
<name>A0A9X2LBK0_9PROT</name>
<feature type="transmembrane region" description="Helical" evidence="7">
    <location>
        <begin position="48"/>
        <end position="67"/>
    </location>
</feature>
<dbReference type="NCBIfam" id="TIGR00813">
    <property type="entry name" value="sss"/>
    <property type="match status" value="1"/>
</dbReference>
<dbReference type="PANTHER" id="PTHR11819:SF195">
    <property type="entry name" value="SODIUM_GLUCOSE COTRANSPORTER 4"/>
    <property type="match status" value="1"/>
</dbReference>
<evidence type="ECO:0000256" key="4">
    <source>
        <dbReference type="ARBA" id="ARBA00022989"/>
    </source>
</evidence>
<proteinExistence type="inferred from homology"/>
<dbReference type="CDD" id="cd10329">
    <property type="entry name" value="SLC5sbd_SGLT1-like"/>
    <property type="match status" value="1"/>
</dbReference>
<comment type="caution">
    <text evidence="8">The sequence shown here is derived from an EMBL/GenBank/DDBJ whole genome shotgun (WGS) entry which is preliminary data.</text>
</comment>
<dbReference type="GO" id="GO:0005412">
    <property type="term" value="F:D-glucose:sodium symporter activity"/>
    <property type="evidence" value="ECO:0007669"/>
    <property type="project" value="TreeGrafter"/>
</dbReference>
<evidence type="ECO:0000313" key="8">
    <source>
        <dbReference type="EMBL" id="MCQ8186459.1"/>
    </source>
</evidence>
<feature type="transmembrane region" description="Helical" evidence="7">
    <location>
        <begin position="121"/>
        <end position="150"/>
    </location>
</feature>
<evidence type="ECO:0000313" key="9">
    <source>
        <dbReference type="Proteomes" id="UP001142610"/>
    </source>
</evidence>
<reference evidence="8" key="1">
    <citation type="submission" date="2022-07" db="EMBL/GenBank/DDBJ databases">
        <title>Parvularcula maris sp. nov., an algicidal bacterium isolated from seawater.</title>
        <authorList>
            <person name="Li F."/>
        </authorList>
    </citation>
    <scope>NUCLEOTIDE SEQUENCE</scope>
    <source>
        <strain evidence="8">BGMRC 0090</strain>
    </source>
</reference>
<evidence type="ECO:0000256" key="7">
    <source>
        <dbReference type="SAM" id="Phobius"/>
    </source>
</evidence>
<dbReference type="RefSeq" id="WP_256620384.1">
    <property type="nucleotide sequence ID" value="NZ_JANIBC010000019.1"/>
</dbReference>
<keyword evidence="3 7" id="KW-0812">Transmembrane</keyword>
<protein>
    <submittedName>
        <fullName evidence="8">Sodium:solute symporter</fullName>
    </submittedName>
</protein>
<dbReference type="InterPro" id="IPR001734">
    <property type="entry name" value="Na/solute_symporter"/>
</dbReference>
<keyword evidence="4 7" id="KW-1133">Transmembrane helix</keyword>
<dbReference type="Pfam" id="PF00474">
    <property type="entry name" value="SSF"/>
    <property type="match status" value="1"/>
</dbReference>
<organism evidence="8 9">
    <name type="scientific">Parvularcula maris</name>
    <dbReference type="NCBI Taxonomy" id="2965077"/>
    <lineage>
        <taxon>Bacteria</taxon>
        <taxon>Pseudomonadati</taxon>
        <taxon>Pseudomonadota</taxon>
        <taxon>Alphaproteobacteria</taxon>
        <taxon>Parvularculales</taxon>
        <taxon>Parvularculaceae</taxon>
        <taxon>Parvularcula</taxon>
    </lineage>
</organism>
<feature type="transmembrane region" description="Helical" evidence="7">
    <location>
        <begin position="188"/>
        <end position="211"/>
    </location>
</feature>
<evidence type="ECO:0000256" key="5">
    <source>
        <dbReference type="ARBA" id="ARBA00023136"/>
    </source>
</evidence>
<evidence type="ECO:0000256" key="6">
    <source>
        <dbReference type="RuleBase" id="RU362091"/>
    </source>
</evidence>
<accession>A0A9X2LBK0</accession>
<keyword evidence="9" id="KW-1185">Reference proteome</keyword>
<feature type="transmembrane region" description="Helical" evidence="7">
    <location>
        <begin position="423"/>
        <end position="447"/>
    </location>
</feature>
<feature type="transmembrane region" description="Helical" evidence="7">
    <location>
        <begin position="270"/>
        <end position="296"/>
    </location>
</feature>
<dbReference type="AlphaFoldDB" id="A0A9X2LBK0"/>